<dbReference type="PANTHER" id="PTHR45674">
    <property type="entry name" value="DNA LIGASE 1/3 FAMILY MEMBER"/>
    <property type="match status" value="1"/>
</dbReference>
<dbReference type="GO" id="GO:0006281">
    <property type="term" value="P:DNA repair"/>
    <property type="evidence" value="ECO:0007669"/>
    <property type="project" value="InterPro"/>
</dbReference>
<dbReference type="GO" id="GO:0006310">
    <property type="term" value="P:DNA recombination"/>
    <property type="evidence" value="ECO:0007669"/>
    <property type="project" value="InterPro"/>
</dbReference>
<organism evidence="5 6">
    <name type="scientific">Paenibacillus nasutitermitis</name>
    <dbReference type="NCBI Taxonomy" id="1652958"/>
    <lineage>
        <taxon>Bacteria</taxon>
        <taxon>Bacillati</taxon>
        <taxon>Bacillota</taxon>
        <taxon>Bacilli</taxon>
        <taxon>Bacillales</taxon>
        <taxon>Paenibacillaceae</taxon>
        <taxon>Paenibacillus</taxon>
    </lineage>
</organism>
<comment type="caution">
    <text evidence="5">The sequence shown here is derived from an EMBL/GenBank/DDBJ whole genome shotgun (WGS) entry which is preliminary data.</text>
</comment>
<sequence>MLFTPIKPMLVTMGTHAFDHQDWIFEPKWDGWRIFIHKEGKRIEVFTRSGRNVTHKFPEASEMKDSIHSHSAILDCEGVCFRGERPVFDDFAYRGRLSDLNKIDDARQTNPATFIVFDVLFSTGDHRNDGLLERKKVINEIIEPSQILAPTMYIHEHGKKLSSLSVERDLEGIVAKRIDTKYVTDTRSADWLKIKNFKTIDTVILGYRTSPQFALVVGLHFRTVKNKPVAVVEFGFTVDEKLAFLKNAEKIHTVYRKGIQYIDPQLCCKIQYLERTDTHHLRTTSFKGFVFDKKPEECCWHYY</sequence>
<evidence type="ECO:0000259" key="4">
    <source>
        <dbReference type="PROSITE" id="PS50160"/>
    </source>
</evidence>
<keyword evidence="2 5" id="KW-0436">Ligase</keyword>
<keyword evidence="6" id="KW-1185">Reference proteome</keyword>
<dbReference type="AlphaFoldDB" id="A0A917DRP9"/>
<dbReference type="InterPro" id="IPR012340">
    <property type="entry name" value="NA-bd_OB-fold"/>
</dbReference>
<dbReference type="GO" id="GO:0005524">
    <property type="term" value="F:ATP binding"/>
    <property type="evidence" value="ECO:0007669"/>
    <property type="project" value="InterPro"/>
</dbReference>
<comment type="similarity">
    <text evidence="1">Belongs to the ATP-dependent DNA ligase family.</text>
</comment>
<dbReference type="Gene3D" id="3.30.470.30">
    <property type="entry name" value="DNA ligase/mRNA capping enzyme"/>
    <property type="match status" value="1"/>
</dbReference>
<dbReference type="Proteomes" id="UP000612456">
    <property type="component" value="Unassembled WGS sequence"/>
</dbReference>
<protein>
    <submittedName>
        <fullName evidence="5">DNA ligase</fullName>
    </submittedName>
</protein>
<evidence type="ECO:0000313" key="5">
    <source>
        <dbReference type="EMBL" id="GGD60289.1"/>
    </source>
</evidence>
<dbReference type="EMBL" id="BMHP01000001">
    <property type="protein sequence ID" value="GGD60289.1"/>
    <property type="molecule type" value="Genomic_DNA"/>
</dbReference>
<accession>A0A917DRP9</accession>
<dbReference type="InterPro" id="IPR012310">
    <property type="entry name" value="DNA_ligase_ATP-dep_cent"/>
</dbReference>
<name>A0A917DRP9_9BACL</name>
<evidence type="ECO:0000313" key="6">
    <source>
        <dbReference type="Proteomes" id="UP000612456"/>
    </source>
</evidence>
<dbReference type="GO" id="GO:0003910">
    <property type="term" value="F:DNA ligase (ATP) activity"/>
    <property type="evidence" value="ECO:0007669"/>
    <property type="project" value="UniProtKB-EC"/>
</dbReference>
<dbReference type="PROSITE" id="PS00697">
    <property type="entry name" value="DNA_LIGASE_A1"/>
    <property type="match status" value="1"/>
</dbReference>
<comment type="catalytic activity">
    <reaction evidence="3">
        <text>ATP + (deoxyribonucleotide)n-3'-hydroxyl + 5'-phospho-(deoxyribonucleotide)m = (deoxyribonucleotide)n+m + AMP + diphosphate.</text>
        <dbReference type="EC" id="6.5.1.1"/>
    </reaction>
</comment>
<reference evidence="5" key="2">
    <citation type="submission" date="2020-09" db="EMBL/GenBank/DDBJ databases">
        <authorList>
            <person name="Sun Q."/>
            <person name="Zhou Y."/>
        </authorList>
    </citation>
    <scope>NUCLEOTIDE SEQUENCE</scope>
    <source>
        <strain evidence="5">CGMCC 1.15178</strain>
    </source>
</reference>
<dbReference type="Gene3D" id="2.40.50.140">
    <property type="entry name" value="Nucleic acid-binding proteins"/>
    <property type="match status" value="1"/>
</dbReference>
<dbReference type="PROSITE" id="PS50160">
    <property type="entry name" value="DNA_LIGASE_A3"/>
    <property type="match status" value="1"/>
</dbReference>
<gene>
    <name evidence="5" type="ORF">GCM10010911_17700</name>
</gene>
<dbReference type="Pfam" id="PF01068">
    <property type="entry name" value="DNA_ligase_A_M"/>
    <property type="match status" value="1"/>
</dbReference>
<proteinExistence type="inferred from homology"/>
<evidence type="ECO:0000256" key="1">
    <source>
        <dbReference type="ARBA" id="ARBA00007572"/>
    </source>
</evidence>
<dbReference type="RefSeq" id="WP_188991037.1">
    <property type="nucleotide sequence ID" value="NZ_BMHP01000001.1"/>
</dbReference>
<dbReference type="SUPFAM" id="SSF56091">
    <property type="entry name" value="DNA ligase/mRNA capping enzyme, catalytic domain"/>
    <property type="match status" value="1"/>
</dbReference>
<evidence type="ECO:0000256" key="2">
    <source>
        <dbReference type="ARBA" id="ARBA00022598"/>
    </source>
</evidence>
<feature type="domain" description="ATP-dependent DNA ligase family profile" evidence="4">
    <location>
        <begin position="105"/>
        <end position="195"/>
    </location>
</feature>
<evidence type="ECO:0000256" key="3">
    <source>
        <dbReference type="ARBA" id="ARBA00034003"/>
    </source>
</evidence>
<reference evidence="5" key="1">
    <citation type="journal article" date="2014" name="Int. J. Syst. Evol. Microbiol.">
        <title>Complete genome sequence of Corynebacterium casei LMG S-19264T (=DSM 44701T), isolated from a smear-ripened cheese.</title>
        <authorList>
            <consortium name="US DOE Joint Genome Institute (JGI-PGF)"/>
            <person name="Walter F."/>
            <person name="Albersmeier A."/>
            <person name="Kalinowski J."/>
            <person name="Ruckert C."/>
        </authorList>
    </citation>
    <scope>NUCLEOTIDE SEQUENCE</scope>
    <source>
        <strain evidence="5">CGMCC 1.15178</strain>
    </source>
</reference>
<dbReference type="InterPro" id="IPR050191">
    <property type="entry name" value="ATP-dep_DNA_ligase"/>
</dbReference>
<dbReference type="PANTHER" id="PTHR45674:SF4">
    <property type="entry name" value="DNA LIGASE 1"/>
    <property type="match status" value="1"/>
</dbReference>
<dbReference type="SUPFAM" id="SSF50249">
    <property type="entry name" value="Nucleic acid-binding proteins"/>
    <property type="match status" value="1"/>
</dbReference>
<dbReference type="InterPro" id="IPR016059">
    <property type="entry name" value="DNA_ligase_ATP-dep_CS"/>
</dbReference>